<feature type="transmembrane region" description="Helical" evidence="4">
    <location>
        <begin position="12"/>
        <end position="29"/>
    </location>
</feature>
<dbReference type="InterPro" id="IPR006103">
    <property type="entry name" value="Glyco_hydro_2_cat"/>
</dbReference>
<organism evidence="7 8">
    <name type="scientific">Ladona fulva</name>
    <name type="common">Scarce chaser dragonfly</name>
    <name type="synonym">Libellula fulva</name>
    <dbReference type="NCBI Taxonomy" id="123851"/>
    <lineage>
        <taxon>Eukaryota</taxon>
        <taxon>Metazoa</taxon>
        <taxon>Ecdysozoa</taxon>
        <taxon>Arthropoda</taxon>
        <taxon>Hexapoda</taxon>
        <taxon>Insecta</taxon>
        <taxon>Pterygota</taxon>
        <taxon>Palaeoptera</taxon>
        <taxon>Odonata</taxon>
        <taxon>Epiprocta</taxon>
        <taxon>Anisoptera</taxon>
        <taxon>Libelluloidea</taxon>
        <taxon>Libellulidae</taxon>
        <taxon>Ladona</taxon>
    </lineage>
</organism>
<dbReference type="InterPro" id="IPR017853">
    <property type="entry name" value="GH"/>
</dbReference>
<dbReference type="GO" id="GO:0005615">
    <property type="term" value="C:extracellular space"/>
    <property type="evidence" value="ECO:0007669"/>
    <property type="project" value="TreeGrafter"/>
</dbReference>
<dbReference type="FunFam" id="3.20.20.80:FF:000080">
    <property type="entry name" value="Beta-glucuronidase UidA"/>
    <property type="match status" value="1"/>
</dbReference>
<evidence type="ECO:0000313" key="7">
    <source>
        <dbReference type="EMBL" id="KAG8231746.1"/>
    </source>
</evidence>
<keyword evidence="4" id="KW-0812">Transmembrane</keyword>
<keyword evidence="2" id="KW-0378">Hydrolase</keyword>
<dbReference type="AlphaFoldDB" id="A0A8K0KCT9"/>
<evidence type="ECO:0000313" key="8">
    <source>
        <dbReference type="Proteomes" id="UP000792457"/>
    </source>
</evidence>
<keyword evidence="4" id="KW-1133">Transmembrane helix</keyword>
<proteinExistence type="inferred from homology"/>
<evidence type="ECO:0000259" key="6">
    <source>
        <dbReference type="Pfam" id="PF02837"/>
    </source>
</evidence>
<dbReference type="InterPro" id="IPR006101">
    <property type="entry name" value="Glyco_hydro_2"/>
</dbReference>
<dbReference type="InterPro" id="IPR006104">
    <property type="entry name" value="Glyco_hydro_2_N"/>
</dbReference>
<dbReference type="PANTHER" id="PTHR10066:SF67">
    <property type="entry name" value="BETA-GLUCURONIDASE"/>
    <property type="match status" value="1"/>
</dbReference>
<comment type="similarity">
    <text evidence="1">Belongs to the glycosyl hydrolase 2 family.</text>
</comment>
<evidence type="ECO:0000256" key="4">
    <source>
        <dbReference type="SAM" id="Phobius"/>
    </source>
</evidence>
<protein>
    <recommendedName>
        <fullName evidence="9">Beta-glucuronidase</fullName>
    </recommendedName>
</protein>
<dbReference type="EMBL" id="KZ308572">
    <property type="protein sequence ID" value="KAG8231746.1"/>
    <property type="molecule type" value="Genomic_DNA"/>
</dbReference>
<dbReference type="PROSITE" id="PS00608">
    <property type="entry name" value="GLYCOSYL_HYDROL_F2_2"/>
    <property type="match status" value="1"/>
</dbReference>
<evidence type="ECO:0000256" key="2">
    <source>
        <dbReference type="ARBA" id="ARBA00022801"/>
    </source>
</evidence>
<dbReference type="Pfam" id="PF02837">
    <property type="entry name" value="Glyco_hydro_2_N"/>
    <property type="match status" value="1"/>
</dbReference>
<dbReference type="GO" id="GO:0030246">
    <property type="term" value="F:carbohydrate binding"/>
    <property type="evidence" value="ECO:0007669"/>
    <property type="project" value="TreeGrafter"/>
</dbReference>
<feature type="domain" description="Glycosyl hydrolases family 2 sugar binding" evidence="6">
    <location>
        <begin position="49"/>
        <end position="232"/>
    </location>
</feature>
<accession>A0A8K0KCT9</accession>
<keyword evidence="8" id="KW-1185">Reference proteome</keyword>
<reference evidence="7" key="1">
    <citation type="submission" date="2013-04" db="EMBL/GenBank/DDBJ databases">
        <authorList>
            <person name="Qu J."/>
            <person name="Murali S.C."/>
            <person name="Bandaranaike D."/>
            <person name="Bellair M."/>
            <person name="Blankenburg K."/>
            <person name="Chao H."/>
            <person name="Dinh H."/>
            <person name="Doddapaneni H."/>
            <person name="Downs B."/>
            <person name="Dugan-Rocha S."/>
            <person name="Elkadiri S."/>
            <person name="Gnanaolivu R.D."/>
            <person name="Hernandez B."/>
            <person name="Javaid M."/>
            <person name="Jayaseelan J.C."/>
            <person name="Lee S."/>
            <person name="Li M."/>
            <person name="Ming W."/>
            <person name="Munidasa M."/>
            <person name="Muniz J."/>
            <person name="Nguyen L."/>
            <person name="Ongeri F."/>
            <person name="Osuji N."/>
            <person name="Pu L.-L."/>
            <person name="Puazo M."/>
            <person name="Qu C."/>
            <person name="Quiroz J."/>
            <person name="Raj R."/>
            <person name="Weissenberger G."/>
            <person name="Xin Y."/>
            <person name="Zou X."/>
            <person name="Han Y."/>
            <person name="Richards S."/>
            <person name="Worley K."/>
            <person name="Muzny D."/>
            <person name="Gibbs R."/>
        </authorList>
    </citation>
    <scope>NUCLEOTIDE SEQUENCE</scope>
    <source>
        <strain evidence="7">Sampled in the wild</strain>
    </source>
</reference>
<reference evidence="7" key="2">
    <citation type="submission" date="2017-10" db="EMBL/GenBank/DDBJ databases">
        <title>Ladona fulva Genome sequencing and assembly.</title>
        <authorList>
            <person name="Murali S."/>
            <person name="Richards S."/>
            <person name="Bandaranaike D."/>
            <person name="Bellair M."/>
            <person name="Blankenburg K."/>
            <person name="Chao H."/>
            <person name="Dinh H."/>
            <person name="Doddapaneni H."/>
            <person name="Dugan-Rocha S."/>
            <person name="Elkadiri S."/>
            <person name="Gnanaolivu R."/>
            <person name="Hernandez B."/>
            <person name="Skinner E."/>
            <person name="Javaid M."/>
            <person name="Lee S."/>
            <person name="Li M."/>
            <person name="Ming W."/>
            <person name="Munidasa M."/>
            <person name="Muniz J."/>
            <person name="Nguyen L."/>
            <person name="Hughes D."/>
            <person name="Osuji N."/>
            <person name="Pu L.-L."/>
            <person name="Puazo M."/>
            <person name="Qu C."/>
            <person name="Quiroz J."/>
            <person name="Raj R."/>
            <person name="Weissenberger G."/>
            <person name="Xin Y."/>
            <person name="Zou X."/>
            <person name="Han Y."/>
            <person name="Worley K."/>
            <person name="Muzny D."/>
            <person name="Gibbs R."/>
        </authorList>
    </citation>
    <scope>NUCLEOTIDE SEQUENCE</scope>
    <source>
        <strain evidence="7">Sampled in the wild</strain>
    </source>
</reference>
<evidence type="ECO:0000256" key="1">
    <source>
        <dbReference type="ARBA" id="ARBA00007401"/>
    </source>
</evidence>
<dbReference type="OrthoDB" id="408532at2759"/>
<dbReference type="PRINTS" id="PR00132">
    <property type="entry name" value="GLHYDRLASE2"/>
</dbReference>
<dbReference type="SUPFAM" id="SSF49785">
    <property type="entry name" value="Galactose-binding domain-like"/>
    <property type="match status" value="1"/>
</dbReference>
<dbReference type="GO" id="GO:0004566">
    <property type="term" value="F:beta-glucuronidase activity"/>
    <property type="evidence" value="ECO:0007669"/>
    <property type="project" value="TreeGrafter"/>
</dbReference>
<evidence type="ECO:0000256" key="3">
    <source>
        <dbReference type="ARBA" id="ARBA00023295"/>
    </source>
</evidence>
<dbReference type="GO" id="GO:0005975">
    <property type="term" value="P:carbohydrate metabolic process"/>
    <property type="evidence" value="ECO:0007669"/>
    <property type="project" value="InterPro"/>
</dbReference>
<dbReference type="Proteomes" id="UP000792457">
    <property type="component" value="Unassembled WGS sequence"/>
</dbReference>
<keyword evidence="3" id="KW-0326">Glycosidase</keyword>
<evidence type="ECO:0008006" key="9">
    <source>
        <dbReference type="Google" id="ProtNLM"/>
    </source>
</evidence>
<comment type="caution">
    <text evidence="7">The sequence shown here is derived from an EMBL/GenBank/DDBJ whole genome shotgun (WGS) entry which is preliminary data.</text>
</comment>
<dbReference type="PANTHER" id="PTHR10066">
    <property type="entry name" value="BETA-GLUCURONIDASE"/>
    <property type="match status" value="1"/>
</dbReference>
<evidence type="ECO:0000259" key="5">
    <source>
        <dbReference type="Pfam" id="PF02836"/>
    </source>
</evidence>
<keyword evidence="4" id="KW-0472">Membrane</keyword>
<gene>
    <name evidence="7" type="ORF">J437_LFUL012024</name>
</gene>
<dbReference type="SUPFAM" id="SSF51445">
    <property type="entry name" value="(Trans)glycosidases"/>
    <property type="match status" value="1"/>
</dbReference>
<dbReference type="Pfam" id="PF02836">
    <property type="entry name" value="Glyco_hydro_2_C"/>
    <property type="match status" value="1"/>
</dbReference>
<dbReference type="Gene3D" id="2.60.120.260">
    <property type="entry name" value="Galactose-binding domain-like"/>
    <property type="match status" value="1"/>
</dbReference>
<dbReference type="NCBIfam" id="NF007538">
    <property type="entry name" value="PRK10150.1"/>
    <property type="match status" value="1"/>
</dbReference>
<dbReference type="InterPro" id="IPR008979">
    <property type="entry name" value="Galactose-bd-like_sf"/>
</dbReference>
<sequence>MNYLQEDNMEFVSRFIFVIAFLNSFGFSLTSEDFGYGILYPRESESREIRSLDGLWNFRVPFGLCSDQGIVERWYMSDLSKTGKVDTMPVPSSYNDLTEKRALRDHIGVVWYDRRFFTPRHWAKENRRVFIRFGSVHYHTLVWMNGMFVTSHEGGHLPFLAEITAFLKFGKGYDRITVAVNNTLTSTTIPQGTIRVMNDTARYPKGYMIQSYNFDFFNYAGIHRPVIIYSTPGIYIDDINVSTNFENTYGQSNKLMGIVQFDVSIGGITNQENSVQTDAECQVTLYEGWDINGVGTENNAVASSFLCKSTIYIPEVKITVNEEKDVYRMPIGIRTLKWTNSNFLINGKPFYFRGFGKHEDSNIHGRGLNLPLIVKDNNLLYWIGANAFRTSHYPYSEETMDFADRLGIVVIDESPAIGIDNFTSNELLQKHKMVMTKLIRRDKNRPSVVLWSLSNEPLSQKDGADNYFRILVDHTKKLDQSRPVTFVTSQSYSNDKAVQYMDVICVNRYSSWYSDTGHSDLINLQTESELSEWHKKFKKPVIMTEYGAGSVVGLHSEPASVWTEEYHVITLKEHFKAFERLRKNGILIEYFRPGGCLKGVFTRDRKPKSAAHITRWRYWFLANQTSSVPLPSDLLYSLQ</sequence>
<feature type="domain" description="Glycoside hydrolase family 2 catalytic" evidence="5">
    <location>
        <begin position="339"/>
        <end position="622"/>
    </location>
</feature>
<dbReference type="GO" id="GO:0019391">
    <property type="term" value="P:glucuronoside catabolic process"/>
    <property type="evidence" value="ECO:0007669"/>
    <property type="project" value="TreeGrafter"/>
</dbReference>
<dbReference type="InterPro" id="IPR023232">
    <property type="entry name" value="Glyco_hydro_2_AS"/>
</dbReference>
<dbReference type="Gene3D" id="3.20.20.80">
    <property type="entry name" value="Glycosidases"/>
    <property type="match status" value="1"/>
</dbReference>
<name>A0A8K0KCT9_LADFU</name>
<dbReference type="FunFam" id="2.60.120.260:FF:000027">
    <property type="entry name" value="Beta-glucuronidase"/>
    <property type="match status" value="1"/>
</dbReference>